<evidence type="ECO:0000313" key="3">
    <source>
        <dbReference type="Proteomes" id="UP000030011"/>
    </source>
</evidence>
<dbReference type="eggNOG" id="COG2068">
    <property type="taxonomic scope" value="Bacteria"/>
</dbReference>
<sequence>MAGLVLAAGAGRRMGGPKALLRLSPTGPSLVESTVTHLHDAGVADVHVVVGSAAPNVRARAERVGGLVVEAEDWDEGMGASLRRGLDVLATTDARAAILMLVDLPDVGHAVHERMLTCVDGQLEGALVRAAYDGRAGHPVLLGRDHWARVRQHAVGDHGARTYFDLHPPVLVECGDLATGRDIDRPHDV</sequence>
<dbReference type="Gene3D" id="3.90.550.10">
    <property type="entry name" value="Spore Coat Polysaccharide Biosynthesis Protein SpsA, Chain A"/>
    <property type="match status" value="1"/>
</dbReference>
<dbReference type="AlphaFoldDB" id="A0A0A0JMA1"/>
<dbReference type="SUPFAM" id="SSF53448">
    <property type="entry name" value="Nucleotide-diphospho-sugar transferases"/>
    <property type="match status" value="1"/>
</dbReference>
<dbReference type="PANTHER" id="PTHR43777">
    <property type="entry name" value="MOLYBDENUM COFACTOR CYTIDYLYLTRANSFERASE"/>
    <property type="match status" value="1"/>
</dbReference>
<protein>
    <recommendedName>
        <fullName evidence="1">MobA-like NTP transferase domain-containing protein</fullName>
    </recommendedName>
</protein>
<dbReference type="PANTHER" id="PTHR43777:SF1">
    <property type="entry name" value="MOLYBDENUM COFACTOR CYTIDYLYLTRANSFERASE"/>
    <property type="match status" value="1"/>
</dbReference>
<dbReference type="InterPro" id="IPR025877">
    <property type="entry name" value="MobA-like_NTP_Trfase"/>
</dbReference>
<dbReference type="GO" id="GO:0016779">
    <property type="term" value="F:nucleotidyltransferase activity"/>
    <property type="evidence" value="ECO:0007669"/>
    <property type="project" value="UniProtKB-ARBA"/>
</dbReference>
<comment type="caution">
    <text evidence="2">The sequence shown here is derived from an EMBL/GenBank/DDBJ whole genome shotgun (WGS) entry which is preliminary data.</text>
</comment>
<evidence type="ECO:0000259" key="1">
    <source>
        <dbReference type="Pfam" id="PF12804"/>
    </source>
</evidence>
<evidence type="ECO:0000313" key="2">
    <source>
        <dbReference type="EMBL" id="KGN38273.1"/>
    </source>
</evidence>
<dbReference type="EMBL" id="AVPK01000003">
    <property type="protein sequence ID" value="KGN38273.1"/>
    <property type="molecule type" value="Genomic_DNA"/>
</dbReference>
<organism evidence="2 3">
    <name type="scientific">Knoellia subterranea KCTC 19937</name>
    <dbReference type="NCBI Taxonomy" id="1385521"/>
    <lineage>
        <taxon>Bacteria</taxon>
        <taxon>Bacillati</taxon>
        <taxon>Actinomycetota</taxon>
        <taxon>Actinomycetes</taxon>
        <taxon>Micrococcales</taxon>
        <taxon>Intrasporangiaceae</taxon>
        <taxon>Knoellia</taxon>
    </lineage>
</organism>
<name>A0A0A0JMA1_9MICO</name>
<dbReference type="CDD" id="cd04182">
    <property type="entry name" value="GT_2_like_f"/>
    <property type="match status" value="1"/>
</dbReference>
<keyword evidence="3" id="KW-1185">Reference proteome</keyword>
<feature type="domain" description="MobA-like NTP transferase" evidence="1">
    <location>
        <begin position="3"/>
        <end position="165"/>
    </location>
</feature>
<gene>
    <name evidence="2" type="ORF">N803_11010</name>
</gene>
<accession>A0A0A0JMA1</accession>
<dbReference type="InterPro" id="IPR029044">
    <property type="entry name" value="Nucleotide-diphossugar_trans"/>
</dbReference>
<dbReference type="Proteomes" id="UP000030011">
    <property type="component" value="Unassembled WGS sequence"/>
</dbReference>
<proteinExistence type="predicted"/>
<dbReference type="STRING" id="1385521.N803_11010"/>
<dbReference type="Pfam" id="PF12804">
    <property type="entry name" value="NTP_transf_3"/>
    <property type="match status" value="1"/>
</dbReference>
<reference evidence="2 3" key="1">
    <citation type="submission" date="2013-08" db="EMBL/GenBank/DDBJ databases">
        <title>The genome sequence of Knoellia subterranea.</title>
        <authorList>
            <person name="Zhu W."/>
            <person name="Wang G."/>
        </authorList>
    </citation>
    <scope>NUCLEOTIDE SEQUENCE [LARGE SCALE GENOMIC DNA]</scope>
    <source>
        <strain evidence="2 3">KCTC 19937</strain>
    </source>
</reference>